<feature type="compositionally biased region" description="Basic residues" evidence="1">
    <location>
        <begin position="182"/>
        <end position="194"/>
    </location>
</feature>
<evidence type="ECO:0000313" key="3">
    <source>
        <dbReference type="Proteomes" id="UP000075884"/>
    </source>
</evidence>
<dbReference type="AlphaFoldDB" id="A0A182NT60"/>
<name>A0A182NT60_9DIPT</name>
<feature type="compositionally biased region" description="Low complexity" evidence="1">
    <location>
        <begin position="41"/>
        <end position="58"/>
    </location>
</feature>
<feature type="region of interest" description="Disordered" evidence="1">
    <location>
        <begin position="41"/>
        <end position="64"/>
    </location>
</feature>
<feature type="compositionally biased region" description="Gly residues" evidence="1">
    <location>
        <begin position="134"/>
        <end position="143"/>
    </location>
</feature>
<feature type="region of interest" description="Disordered" evidence="1">
    <location>
        <begin position="123"/>
        <end position="194"/>
    </location>
</feature>
<reference evidence="2" key="2">
    <citation type="submission" date="2020-05" db="UniProtKB">
        <authorList>
            <consortium name="EnsemblMetazoa"/>
        </authorList>
    </citation>
    <scope>IDENTIFICATION</scope>
    <source>
        <strain evidence="2">WRAIR2</strain>
    </source>
</reference>
<keyword evidence="3" id="KW-1185">Reference proteome</keyword>
<feature type="compositionally biased region" description="Low complexity" evidence="1">
    <location>
        <begin position="166"/>
        <end position="180"/>
    </location>
</feature>
<reference evidence="3" key="1">
    <citation type="submission" date="2013-03" db="EMBL/GenBank/DDBJ databases">
        <title>The Genome Sequence of Anopheles dirus WRAIR2.</title>
        <authorList>
            <consortium name="The Broad Institute Genomics Platform"/>
            <person name="Neafsey D.E."/>
            <person name="Walton C."/>
            <person name="Walker B."/>
            <person name="Young S.K."/>
            <person name="Zeng Q."/>
            <person name="Gargeya S."/>
            <person name="Fitzgerald M."/>
            <person name="Haas B."/>
            <person name="Abouelleil A."/>
            <person name="Allen A.W."/>
            <person name="Alvarado L."/>
            <person name="Arachchi H.M."/>
            <person name="Berlin A.M."/>
            <person name="Chapman S.B."/>
            <person name="Gainer-Dewar J."/>
            <person name="Goldberg J."/>
            <person name="Griggs A."/>
            <person name="Gujja S."/>
            <person name="Hansen M."/>
            <person name="Howarth C."/>
            <person name="Imamovic A."/>
            <person name="Ireland A."/>
            <person name="Larimer J."/>
            <person name="McCowan C."/>
            <person name="Murphy C."/>
            <person name="Pearson M."/>
            <person name="Poon T.W."/>
            <person name="Priest M."/>
            <person name="Roberts A."/>
            <person name="Saif S."/>
            <person name="Shea T."/>
            <person name="Sisk P."/>
            <person name="Sykes S."/>
            <person name="Wortman J."/>
            <person name="Nusbaum C."/>
            <person name="Birren B."/>
        </authorList>
    </citation>
    <scope>NUCLEOTIDE SEQUENCE [LARGE SCALE GENOMIC DNA]</scope>
    <source>
        <strain evidence="3">WRAIR2</strain>
    </source>
</reference>
<dbReference type="Proteomes" id="UP000075884">
    <property type="component" value="Unassembled WGS sequence"/>
</dbReference>
<dbReference type="EnsemblMetazoa" id="ADIR010850-RA">
    <property type="protein sequence ID" value="ADIR010850-PA"/>
    <property type="gene ID" value="ADIR010850"/>
</dbReference>
<accession>A0A182NT60</accession>
<dbReference type="VEuPathDB" id="VectorBase:ADIR010850"/>
<organism evidence="2 3">
    <name type="scientific">Anopheles dirus</name>
    <dbReference type="NCBI Taxonomy" id="7168"/>
    <lineage>
        <taxon>Eukaryota</taxon>
        <taxon>Metazoa</taxon>
        <taxon>Ecdysozoa</taxon>
        <taxon>Arthropoda</taxon>
        <taxon>Hexapoda</taxon>
        <taxon>Insecta</taxon>
        <taxon>Pterygota</taxon>
        <taxon>Neoptera</taxon>
        <taxon>Endopterygota</taxon>
        <taxon>Diptera</taxon>
        <taxon>Nematocera</taxon>
        <taxon>Culicoidea</taxon>
        <taxon>Culicidae</taxon>
        <taxon>Anophelinae</taxon>
        <taxon>Anopheles</taxon>
    </lineage>
</organism>
<proteinExistence type="predicted"/>
<sequence length="194" mass="20215">MSSNIAISFFSGGRFRFSNSGGNSGGKTTVVAASPTTINSTYNTTTRSSSSSISSNPPLRTERVSKDHNGNAILQQPAVPLVGPSATVASTTCCAAAATTLHRAKFMSTTRCDGYVGSRIASRYDEDEEDDDGGGGGGGGVGGDDVDPDGTIPEEDEEEDEEEQTVQCSRGSGGSVSQSRTHANRYRRAFGARW</sequence>
<protein>
    <submittedName>
        <fullName evidence="2">Uncharacterized protein</fullName>
    </submittedName>
</protein>
<evidence type="ECO:0000313" key="2">
    <source>
        <dbReference type="EnsemblMetazoa" id="ADIR010850-PA"/>
    </source>
</evidence>
<feature type="compositionally biased region" description="Acidic residues" evidence="1">
    <location>
        <begin position="144"/>
        <end position="164"/>
    </location>
</feature>
<evidence type="ECO:0000256" key="1">
    <source>
        <dbReference type="SAM" id="MobiDB-lite"/>
    </source>
</evidence>